<accession>A0ABV8QEQ6</accession>
<dbReference type="Pfam" id="PF08206">
    <property type="entry name" value="OB_RNB"/>
    <property type="match status" value="1"/>
</dbReference>
<keyword evidence="7" id="KW-0269">Exonuclease</keyword>
<dbReference type="Pfam" id="PF17876">
    <property type="entry name" value="CSD2"/>
    <property type="match status" value="1"/>
</dbReference>
<dbReference type="EC" id="3.1.13.1" evidence="3"/>
<evidence type="ECO:0000256" key="7">
    <source>
        <dbReference type="ARBA" id="ARBA00022839"/>
    </source>
</evidence>
<dbReference type="PROSITE" id="PS50126">
    <property type="entry name" value="S1"/>
    <property type="match status" value="1"/>
</dbReference>
<dbReference type="InterPro" id="IPR050180">
    <property type="entry name" value="RNR_Ribonuclease"/>
</dbReference>
<evidence type="ECO:0000256" key="6">
    <source>
        <dbReference type="ARBA" id="ARBA00022801"/>
    </source>
</evidence>
<keyword evidence="12" id="KW-1185">Reference proteome</keyword>
<keyword evidence="8" id="KW-0694">RNA-binding</keyword>
<comment type="catalytic activity">
    <reaction evidence="1">
        <text>Exonucleolytic cleavage in the 3'- to 5'-direction to yield nucleoside 5'-phosphates.</text>
        <dbReference type="EC" id="3.1.13.1"/>
    </reaction>
</comment>
<evidence type="ECO:0000256" key="5">
    <source>
        <dbReference type="ARBA" id="ARBA00022722"/>
    </source>
</evidence>
<sequence length="655" mass="73035">MLNADALNQLRQLKNDIEDKKVVYPGTVKATNGRFGFVALDEGRDVFLPPEEMQKVLPGDRVTVSEVPGEKGRTQGIVEELVDTSLTTFVGRYLIRGKGHFVAPETPGVGRWIFLPPKERLNAEPDDFIYCRILRHPIRDGKGQAQVLKVIGKAGDPGIERSFTLASFDMDEEFPAAVTDQAEALTEASISPLREGREDRTDQPYVTIDSPGTQDMDDALLVEPNATGWRLSVAIADPTALVPEGSPADVEARKRATAIYFPGEPRPMLPEAISTRLCSLMPETDRLALVCDLQVNNDGSLGEFSFHQAVIRSRGKLSYELVSQLVEDRHNEETDALAPEITNNLDQLHQAATALRKWRSEHALLNTERPEFRLRLDENRRIRTIEPTMQNEAHRLVEECMVAANRCAARFLSELDSGLFVTHPGIRDDRADNIRTLLERYAPELASIDPSSPDGFRELMVRTAELDTDAPVKTIIARQLARAEMAFKAAPHQGMGLPAYTTFTSPLRRYVDFYVHRLIKAALWNEQHQTLENEGLESLQLAQLQARQASNSLDNWLKSDYARQLGDDTVFTGVITRTVPAGFFVRLDANGLEGFVSCKTISGKYSFDPVTLRLEATKGARTFQLDQSVSVKLAGIDEERRQINFELVDDKPGAS</sequence>
<evidence type="ECO:0000256" key="9">
    <source>
        <dbReference type="SAM" id="MobiDB-lite"/>
    </source>
</evidence>
<dbReference type="SMART" id="SM00316">
    <property type="entry name" value="S1"/>
    <property type="match status" value="2"/>
</dbReference>
<organism evidence="11 12">
    <name type="scientific">Marinobacter lacisalsi</name>
    <dbReference type="NCBI Taxonomy" id="475979"/>
    <lineage>
        <taxon>Bacteria</taxon>
        <taxon>Pseudomonadati</taxon>
        <taxon>Pseudomonadota</taxon>
        <taxon>Gammaproteobacteria</taxon>
        <taxon>Pseudomonadales</taxon>
        <taxon>Marinobacteraceae</taxon>
        <taxon>Marinobacter</taxon>
    </lineage>
</organism>
<gene>
    <name evidence="11" type="ORF">ACFOZ5_02770</name>
</gene>
<name>A0ABV8QEQ6_9GAMM</name>
<evidence type="ECO:0000259" key="10">
    <source>
        <dbReference type="PROSITE" id="PS50126"/>
    </source>
</evidence>
<dbReference type="CDD" id="cd00164">
    <property type="entry name" value="S1_like"/>
    <property type="match status" value="1"/>
</dbReference>
<dbReference type="Gene3D" id="2.40.50.140">
    <property type="entry name" value="Nucleic acid-binding proteins"/>
    <property type="match status" value="2"/>
</dbReference>
<dbReference type="InterPro" id="IPR012340">
    <property type="entry name" value="NA-bd_OB-fold"/>
</dbReference>
<dbReference type="InterPro" id="IPR013223">
    <property type="entry name" value="RNase_B_OB_dom"/>
</dbReference>
<evidence type="ECO:0000256" key="2">
    <source>
        <dbReference type="ARBA" id="ARBA00004496"/>
    </source>
</evidence>
<comment type="subcellular location">
    <subcellularLocation>
        <location evidence="2">Cytoplasm</location>
    </subcellularLocation>
</comment>
<comment type="caution">
    <text evidence="11">The sequence shown here is derived from an EMBL/GenBank/DDBJ whole genome shotgun (WGS) entry which is preliminary data.</text>
</comment>
<reference evidence="12" key="1">
    <citation type="journal article" date="2019" name="Int. J. Syst. Evol. Microbiol.">
        <title>The Global Catalogue of Microorganisms (GCM) 10K type strain sequencing project: providing services to taxonomists for standard genome sequencing and annotation.</title>
        <authorList>
            <consortium name="The Broad Institute Genomics Platform"/>
            <consortium name="The Broad Institute Genome Sequencing Center for Infectious Disease"/>
            <person name="Wu L."/>
            <person name="Ma J."/>
        </authorList>
    </citation>
    <scope>NUCLEOTIDE SEQUENCE [LARGE SCALE GENOMIC DNA]</scope>
    <source>
        <strain evidence="12">CECT 7297</strain>
    </source>
</reference>
<keyword evidence="5" id="KW-0540">Nuclease</keyword>
<keyword evidence="4" id="KW-0963">Cytoplasm</keyword>
<dbReference type="Proteomes" id="UP001595798">
    <property type="component" value="Unassembled WGS sequence"/>
</dbReference>
<dbReference type="InterPro" id="IPR001900">
    <property type="entry name" value="RNase_II/R"/>
</dbReference>
<dbReference type="PANTHER" id="PTHR23355">
    <property type="entry name" value="RIBONUCLEASE"/>
    <property type="match status" value="1"/>
</dbReference>
<proteinExistence type="predicted"/>
<evidence type="ECO:0000313" key="12">
    <source>
        <dbReference type="Proteomes" id="UP001595798"/>
    </source>
</evidence>
<dbReference type="InterPro" id="IPR004476">
    <property type="entry name" value="RNase_II/RNase_R"/>
</dbReference>
<feature type="domain" description="S1 motif" evidence="10">
    <location>
        <begin position="568"/>
        <end position="648"/>
    </location>
</feature>
<evidence type="ECO:0000256" key="1">
    <source>
        <dbReference type="ARBA" id="ARBA00001849"/>
    </source>
</evidence>
<evidence type="ECO:0000256" key="4">
    <source>
        <dbReference type="ARBA" id="ARBA00022490"/>
    </source>
</evidence>
<keyword evidence="6" id="KW-0378">Hydrolase</keyword>
<dbReference type="SMART" id="SM00955">
    <property type="entry name" value="RNB"/>
    <property type="match status" value="1"/>
</dbReference>
<dbReference type="NCBIfam" id="TIGR00358">
    <property type="entry name" value="3_prime_RNase"/>
    <property type="match status" value="1"/>
</dbReference>
<dbReference type="RefSeq" id="WP_379885277.1">
    <property type="nucleotide sequence ID" value="NZ_JBHSDI010000001.1"/>
</dbReference>
<evidence type="ECO:0000313" key="11">
    <source>
        <dbReference type="EMBL" id="MFC4257951.1"/>
    </source>
</evidence>
<dbReference type="InterPro" id="IPR003029">
    <property type="entry name" value="S1_domain"/>
</dbReference>
<feature type="region of interest" description="Disordered" evidence="9">
    <location>
        <begin position="194"/>
        <end position="217"/>
    </location>
</feature>
<dbReference type="CDD" id="cd04471">
    <property type="entry name" value="S1_RNase_R"/>
    <property type="match status" value="1"/>
</dbReference>
<dbReference type="Pfam" id="PF00773">
    <property type="entry name" value="RNB"/>
    <property type="match status" value="1"/>
</dbReference>
<protein>
    <recommendedName>
        <fullName evidence="3">exoribonuclease II</fullName>
        <ecNumber evidence="3">3.1.13.1</ecNumber>
    </recommendedName>
</protein>
<dbReference type="SUPFAM" id="SSF50249">
    <property type="entry name" value="Nucleic acid-binding proteins"/>
    <property type="match status" value="3"/>
</dbReference>
<dbReference type="EMBL" id="JBHSDI010000001">
    <property type="protein sequence ID" value="MFC4257951.1"/>
    <property type="molecule type" value="Genomic_DNA"/>
</dbReference>
<dbReference type="PANTHER" id="PTHR23355:SF37">
    <property type="entry name" value="EXORIBONUCLEASE 2"/>
    <property type="match status" value="1"/>
</dbReference>
<dbReference type="Pfam" id="PF00575">
    <property type="entry name" value="S1"/>
    <property type="match status" value="1"/>
</dbReference>
<dbReference type="InterPro" id="IPR040476">
    <property type="entry name" value="CSD2"/>
</dbReference>
<dbReference type="InterPro" id="IPR011129">
    <property type="entry name" value="CSD"/>
</dbReference>
<evidence type="ECO:0000256" key="8">
    <source>
        <dbReference type="ARBA" id="ARBA00022884"/>
    </source>
</evidence>
<evidence type="ECO:0000256" key="3">
    <source>
        <dbReference type="ARBA" id="ARBA00012163"/>
    </source>
</evidence>
<dbReference type="SMART" id="SM00357">
    <property type="entry name" value="CSP"/>
    <property type="match status" value="1"/>
</dbReference>